<feature type="transmembrane region" description="Helical" evidence="5">
    <location>
        <begin position="127"/>
        <end position="150"/>
    </location>
</feature>
<keyword evidence="3 5" id="KW-1133">Transmembrane helix</keyword>
<proteinExistence type="predicted"/>
<evidence type="ECO:0000256" key="3">
    <source>
        <dbReference type="ARBA" id="ARBA00022989"/>
    </source>
</evidence>
<dbReference type="Proteomes" id="UP000035680">
    <property type="component" value="Unassembled WGS sequence"/>
</dbReference>
<evidence type="ECO:0000313" key="6">
    <source>
        <dbReference type="Proteomes" id="UP000035680"/>
    </source>
</evidence>
<feature type="transmembrane region" description="Helical" evidence="5">
    <location>
        <begin position="91"/>
        <end position="115"/>
    </location>
</feature>
<evidence type="ECO:0000256" key="2">
    <source>
        <dbReference type="ARBA" id="ARBA00022692"/>
    </source>
</evidence>
<evidence type="ECO:0000313" key="7">
    <source>
        <dbReference type="WBParaSite" id="SVE_0018100.1"/>
    </source>
</evidence>
<evidence type="ECO:0000256" key="4">
    <source>
        <dbReference type="ARBA" id="ARBA00023136"/>
    </source>
</evidence>
<dbReference type="WBParaSite" id="SVE_0018100.1">
    <property type="protein sequence ID" value="SVE_0018100.1"/>
    <property type="gene ID" value="SVE_0018100"/>
</dbReference>
<comment type="subcellular location">
    <subcellularLocation>
        <location evidence="1">Membrane</location>
        <topology evidence="1">Multi-pass membrane protein</topology>
    </subcellularLocation>
</comment>
<feature type="transmembrane region" description="Helical" evidence="5">
    <location>
        <begin position="228"/>
        <end position="253"/>
    </location>
</feature>
<dbReference type="Pfam" id="PF10292">
    <property type="entry name" value="7TM_GPCR_Srab"/>
    <property type="match status" value="1"/>
</dbReference>
<dbReference type="GO" id="GO:0016020">
    <property type="term" value="C:membrane"/>
    <property type="evidence" value="ECO:0007669"/>
    <property type="project" value="UniProtKB-SubCell"/>
</dbReference>
<dbReference type="PANTHER" id="PTHR47518:SF9">
    <property type="entry name" value="SERPENTINE RECEPTOR, CLASS T"/>
    <property type="match status" value="1"/>
</dbReference>
<feature type="transmembrane region" description="Helical" evidence="5">
    <location>
        <begin position="48"/>
        <end position="71"/>
    </location>
</feature>
<name>A0A0K0EUI7_STRVS</name>
<keyword evidence="4 5" id="KW-0472">Membrane</keyword>
<reference evidence="6" key="1">
    <citation type="submission" date="2014-07" db="EMBL/GenBank/DDBJ databases">
        <authorList>
            <person name="Martin A.A"/>
            <person name="De Silva N."/>
        </authorList>
    </citation>
    <scope>NUCLEOTIDE SEQUENCE</scope>
</reference>
<feature type="transmembrane region" description="Helical" evidence="5">
    <location>
        <begin position="170"/>
        <end position="199"/>
    </location>
</feature>
<reference evidence="7" key="2">
    <citation type="submission" date="2015-08" db="UniProtKB">
        <authorList>
            <consortium name="WormBaseParasite"/>
        </authorList>
    </citation>
    <scope>IDENTIFICATION</scope>
</reference>
<keyword evidence="2 5" id="KW-0812">Transmembrane</keyword>
<accession>A0A0K0EUI7</accession>
<sequence length="345" mass="39596">MVSIDFTLIPIRVPIVEFFGNSIALIFIILFFKHLIVSNHYHLNIRIFMMGLLSYSVFIIIARFMIFLGLLEGKIFSSTNLGSETYCMASFFTLRLGSLGFNSVFCIITAERIIASIRYRTYENENSVISCIGVLSIQFLGIFIAIFVSVDRSQESQSSHLFIPCLVLKINGTAIVILTYTFYMMNFLVSVAYIILIIVNNRLYKRSCSKSLDNHLSMKYQILENLQFLKAFLPCIIIFLIATIVNIMIVLYYGSLIKKPNRSKEEIFSGIEILQLTDIVYTSSFIIMPLITNYKLNNLVRFSGKKGNKVSPLKTKFSENINTIGKSIILNENEVYFEQFKKQWN</sequence>
<evidence type="ECO:0000256" key="5">
    <source>
        <dbReference type="SAM" id="Phobius"/>
    </source>
</evidence>
<evidence type="ECO:0000256" key="1">
    <source>
        <dbReference type="ARBA" id="ARBA00004141"/>
    </source>
</evidence>
<dbReference type="AlphaFoldDB" id="A0A0K0EUI7"/>
<dbReference type="InterPro" id="IPR052854">
    <property type="entry name" value="Serpentine_rcpt_epsilon"/>
</dbReference>
<dbReference type="PANTHER" id="PTHR47518">
    <property type="entry name" value="SERPENTINE RECEPTOR CLASS EPSILON-13-RELATED"/>
    <property type="match status" value="1"/>
</dbReference>
<organism evidence="6 7">
    <name type="scientific">Strongyloides venezuelensis</name>
    <name type="common">Threadworm</name>
    <dbReference type="NCBI Taxonomy" id="75913"/>
    <lineage>
        <taxon>Eukaryota</taxon>
        <taxon>Metazoa</taxon>
        <taxon>Ecdysozoa</taxon>
        <taxon>Nematoda</taxon>
        <taxon>Chromadorea</taxon>
        <taxon>Rhabditida</taxon>
        <taxon>Tylenchina</taxon>
        <taxon>Panagrolaimomorpha</taxon>
        <taxon>Strongyloidoidea</taxon>
        <taxon>Strongyloididae</taxon>
        <taxon>Strongyloides</taxon>
    </lineage>
</organism>
<keyword evidence="6" id="KW-1185">Reference proteome</keyword>
<dbReference type="InterPro" id="IPR019408">
    <property type="entry name" value="7TM_GPCR_serpentine_rcpt_Srab"/>
</dbReference>
<protein>
    <submittedName>
        <fullName evidence="7">G_PROTEIN_RECEP_F1_2 domain-containing protein</fullName>
    </submittedName>
</protein>
<feature type="transmembrane region" description="Helical" evidence="5">
    <location>
        <begin position="18"/>
        <end position="36"/>
    </location>
</feature>